<name>A0A6I2TZ15_9BACT</name>
<dbReference type="EMBL" id="VUNF01000035">
    <property type="protein sequence ID" value="MST78595.1"/>
    <property type="molecule type" value="Genomic_DNA"/>
</dbReference>
<proteinExistence type="predicted"/>
<sequence>MEIKTDALFKKEIKKCIEYALQEFGLKTARKWQTQYKEIKRLLEFMPKRYPIVAHFRNETMEFRGATIMKNFKIIYFYNEEKDIIWLVDLWDLRQDPRKLNIRARRIERKDYH</sequence>
<reference evidence="1 2" key="1">
    <citation type="submission" date="2019-08" db="EMBL/GenBank/DDBJ databases">
        <title>In-depth cultivation of the pig gut microbiome towards novel bacterial diversity and tailored functional studies.</title>
        <authorList>
            <person name="Wylensek D."/>
            <person name="Hitch T.C.A."/>
            <person name="Clavel T."/>
        </authorList>
    </citation>
    <scope>NUCLEOTIDE SEQUENCE [LARGE SCALE GENOMIC DNA]</scope>
    <source>
        <strain evidence="1 2">LKV-178-WT-2C</strain>
    </source>
</reference>
<accession>A0A6I2TZ15</accession>
<evidence type="ECO:0000313" key="1">
    <source>
        <dbReference type="EMBL" id="MST78595.1"/>
    </source>
</evidence>
<evidence type="ECO:0000313" key="2">
    <source>
        <dbReference type="Proteomes" id="UP000450161"/>
    </source>
</evidence>
<dbReference type="Proteomes" id="UP000450161">
    <property type="component" value="Unassembled WGS sequence"/>
</dbReference>
<dbReference type="InterPro" id="IPR035093">
    <property type="entry name" value="RelE/ParE_toxin_dom_sf"/>
</dbReference>
<protein>
    <recommendedName>
        <fullName evidence="3">Type II toxin-antitoxin system RelE/ParE family toxin</fullName>
    </recommendedName>
</protein>
<dbReference type="AlphaFoldDB" id="A0A6I2TZ15"/>
<evidence type="ECO:0008006" key="3">
    <source>
        <dbReference type="Google" id="ProtNLM"/>
    </source>
</evidence>
<organism evidence="1 2">
    <name type="scientific">Segatella copri</name>
    <dbReference type="NCBI Taxonomy" id="165179"/>
    <lineage>
        <taxon>Bacteria</taxon>
        <taxon>Pseudomonadati</taxon>
        <taxon>Bacteroidota</taxon>
        <taxon>Bacteroidia</taxon>
        <taxon>Bacteroidales</taxon>
        <taxon>Prevotellaceae</taxon>
        <taxon>Segatella</taxon>
    </lineage>
</organism>
<comment type="caution">
    <text evidence="1">The sequence shown here is derived from an EMBL/GenBank/DDBJ whole genome shotgun (WGS) entry which is preliminary data.</text>
</comment>
<dbReference type="RefSeq" id="WP_154482871.1">
    <property type="nucleotide sequence ID" value="NZ_VUNF01000035.1"/>
</dbReference>
<gene>
    <name evidence="1" type="ORF">FYJ72_13270</name>
</gene>
<dbReference type="Gene3D" id="3.30.2310.20">
    <property type="entry name" value="RelE-like"/>
    <property type="match status" value="1"/>
</dbReference>